<dbReference type="InterPro" id="IPR034904">
    <property type="entry name" value="FSCA_dom_sf"/>
</dbReference>
<dbReference type="RefSeq" id="WP_008480379.1">
    <property type="nucleotide sequence ID" value="NZ_CAGS01000445.1"/>
</dbReference>
<feature type="domain" description="MIP18 family-like" evidence="1">
    <location>
        <begin position="10"/>
        <end position="85"/>
    </location>
</feature>
<evidence type="ECO:0000313" key="3">
    <source>
        <dbReference type="Proteomes" id="UP000004221"/>
    </source>
</evidence>
<comment type="caution">
    <text evidence="2">The sequence shown here is derived from an EMBL/GenBank/DDBJ whole genome shotgun (WGS) entry which is preliminary data.</text>
</comment>
<proteinExistence type="predicted"/>
<reference evidence="2 3" key="1">
    <citation type="journal article" date="2012" name="ISME J.">
        <title>Nitrification expanded: discovery, physiology and genomics of a nitrite-oxidizing bacterium from the phylum Chloroflexi.</title>
        <authorList>
            <person name="Sorokin D.Y."/>
            <person name="Lucker S."/>
            <person name="Vejmelkova D."/>
            <person name="Kostrikina N.A."/>
            <person name="Kleerebezem R."/>
            <person name="Rijpstra W.I."/>
            <person name="Damste J.S."/>
            <person name="Le Paslier D."/>
            <person name="Muyzer G."/>
            <person name="Wagner M."/>
            <person name="van Loosdrecht M.C."/>
            <person name="Daims H."/>
        </authorList>
    </citation>
    <scope>NUCLEOTIDE SEQUENCE [LARGE SCALE GENOMIC DNA]</scope>
    <source>
        <strain evidence="3">none</strain>
    </source>
</reference>
<dbReference type="InterPro" id="IPR052339">
    <property type="entry name" value="Fe-S_Maturation_MIP18"/>
</dbReference>
<dbReference type="EMBL" id="CAGS01000445">
    <property type="protein sequence ID" value="CCF85462.1"/>
    <property type="molecule type" value="Genomic_DNA"/>
</dbReference>
<dbReference type="Gene3D" id="3.30.300.130">
    <property type="entry name" value="Fe-S cluster assembly (FSCA)"/>
    <property type="match status" value="1"/>
</dbReference>
<dbReference type="OrthoDB" id="9805360at2"/>
<gene>
    <name evidence="2" type="primary">yitW</name>
    <name evidence="2" type="ORF">NITHO_50011</name>
</gene>
<dbReference type="PANTHER" id="PTHR42831:SF1">
    <property type="entry name" value="FE-S PROTEIN MATURATION AUXILIARY FACTOR YITW"/>
    <property type="match status" value="1"/>
</dbReference>
<evidence type="ECO:0000259" key="1">
    <source>
        <dbReference type="Pfam" id="PF01883"/>
    </source>
</evidence>
<keyword evidence="3" id="KW-1185">Reference proteome</keyword>
<dbReference type="Pfam" id="PF01883">
    <property type="entry name" value="FeS_assembly_P"/>
    <property type="match status" value="1"/>
</dbReference>
<accession>I4ELA0</accession>
<dbReference type="SUPFAM" id="SSF117916">
    <property type="entry name" value="Fe-S cluster assembly (FSCA) domain-like"/>
    <property type="match status" value="1"/>
</dbReference>
<name>I4ELA0_9BACT</name>
<dbReference type="InterPro" id="IPR002744">
    <property type="entry name" value="MIP18-like"/>
</dbReference>
<evidence type="ECO:0000313" key="2">
    <source>
        <dbReference type="EMBL" id="CCF85462.1"/>
    </source>
</evidence>
<dbReference type="AlphaFoldDB" id="I4ELA0"/>
<dbReference type="Proteomes" id="UP000004221">
    <property type="component" value="Unassembled WGS sequence"/>
</dbReference>
<organism evidence="2 3">
    <name type="scientific">Nitrolancea hollandica Lb</name>
    <dbReference type="NCBI Taxonomy" id="1129897"/>
    <lineage>
        <taxon>Bacteria</taxon>
        <taxon>Pseudomonadati</taxon>
        <taxon>Thermomicrobiota</taxon>
        <taxon>Thermomicrobia</taxon>
        <taxon>Sphaerobacterales</taxon>
        <taxon>Sphaerobacterineae</taxon>
        <taxon>Sphaerobacteraceae</taxon>
        <taxon>Nitrolancea</taxon>
    </lineage>
</organism>
<dbReference type="PANTHER" id="PTHR42831">
    <property type="entry name" value="FE-S PROTEIN MATURATION AUXILIARY FACTOR YITW"/>
    <property type="match status" value="1"/>
</dbReference>
<sequence>MSSTVTHFTEDDVREALKEVIDPELNIDVINLGLVYDIDLEENDDKTDVIITMTLTSMGCPLGPILMQEVNKALGDLPGLGEISVNLVWTPPWTSDMMSEDAKFDLGIW</sequence>
<protein>
    <recommendedName>
        <fullName evidence="1">MIP18 family-like domain-containing protein</fullName>
    </recommendedName>
</protein>